<feature type="transmembrane region" description="Helical" evidence="7">
    <location>
        <begin position="31"/>
        <end position="53"/>
    </location>
</feature>
<keyword evidence="6 7" id="KW-0472">Membrane</keyword>
<comment type="subcellular location">
    <subcellularLocation>
        <location evidence="1 7">Cell membrane</location>
        <topology evidence="1 7">Multi-pass membrane protein</topology>
    </subcellularLocation>
</comment>
<evidence type="ECO:0000256" key="4">
    <source>
        <dbReference type="ARBA" id="ARBA00022692"/>
    </source>
</evidence>
<evidence type="ECO:0000256" key="3">
    <source>
        <dbReference type="ARBA" id="ARBA00022475"/>
    </source>
</evidence>
<evidence type="ECO:0000256" key="7">
    <source>
        <dbReference type="RuleBase" id="RU362048"/>
    </source>
</evidence>
<keyword evidence="5 7" id="KW-1133">Transmembrane helix</keyword>
<dbReference type="InterPro" id="IPR002771">
    <property type="entry name" value="Multi_antbiot-R_MarC"/>
</dbReference>
<comment type="caution">
    <text evidence="7">Lacks conserved residue(s) required for the propagation of feature annotation.</text>
</comment>
<organism evidence="8 9">
    <name type="scientific">Enterobacter asburiae</name>
    <dbReference type="NCBI Taxonomy" id="61645"/>
    <lineage>
        <taxon>Bacteria</taxon>
        <taxon>Pseudomonadati</taxon>
        <taxon>Pseudomonadota</taxon>
        <taxon>Gammaproteobacteria</taxon>
        <taxon>Enterobacterales</taxon>
        <taxon>Enterobacteriaceae</taxon>
        <taxon>Enterobacter</taxon>
        <taxon>Enterobacter cloacae complex</taxon>
    </lineage>
</organism>
<evidence type="ECO:0000256" key="6">
    <source>
        <dbReference type="ARBA" id="ARBA00023136"/>
    </source>
</evidence>
<comment type="similarity">
    <text evidence="2 7">Belongs to the UPF0056 (MarC) family.</text>
</comment>
<reference evidence="8 9" key="1">
    <citation type="submission" date="2018-06" db="EMBL/GenBank/DDBJ databases">
        <authorList>
            <consortium name="Pathogen Informatics"/>
            <person name="Doyle S."/>
        </authorList>
    </citation>
    <scope>NUCLEOTIDE SEQUENCE [LARGE SCALE GENOMIC DNA]</scope>
    <source>
        <strain evidence="8 9">NCTC12123</strain>
    </source>
</reference>
<evidence type="ECO:0000256" key="2">
    <source>
        <dbReference type="ARBA" id="ARBA00009784"/>
    </source>
</evidence>
<gene>
    <name evidence="8" type="primary">yhgN_2</name>
    <name evidence="8" type="ORF">NCTC12123_03993</name>
</gene>
<protein>
    <recommendedName>
        <fullName evidence="7">UPF0056 membrane protein</fullName>
    </recommendedName>
</protein>
<evidence type="ECO:0000256" key="5">
    <source>
        <dbReference type="ARBA" id="ARBA00022989"/>
    </source>
</evidence>
<accession>A0A376FG84</accession>
<evidence type="ECO:0000256" key="1">
    <source>
        <dbReference type="ARBA" id="ARBA00004651"/>
    </source>
</evidence>
<evidence type="ECO:0000313" key="8">
    <source>
        <dbReference type="EMBL" id="STD23736.1"/>
    </source>
</evidence>
<keyword evidence="3" id="KW-1003">Cell membrane</keyword>
<name>A0A376FG84_ENTAS</name>
<dbReference type="Proteomes" id="UP000255163">
    <property type="component" value="Unassembled WGS sequence"/>
</dbReference>
<dbReference type="AlphaFoldDB" id="A0A376FG84"/>
<dbReference type="EMBL" id="UFYI01000007">
    <property type="protein sequence ID" value="STD23736.1"/>
    <property type="molecule type" value="Genomic_DNA"/>
</dbReference>
<dbReference type="GO" id="GO:0016787">
    <property type="term" value="F:hydrolase activity"/>
    <property type="evidence" value="ECO:0007669"/>
    <property type="project" value="UniProtKB-KW"/>
</dbReference>
<evidence type="ECO:0000313" key="9">
    <source>
        <dbReference type="Proteomes" id="UP000255163"/>
    </source>
</evidence>
<proteinExistence type="inferred from homology"/>
<keyword evidence="8" id="KW-0378">Hydrolase</keyword>
<dbReference type="Pfam" id="PF01914">
    <property type="entry name" value="MarC"/>
    <property type="match status" value="1"/>
</dbReference>
<sequence>MPLAIPLVAGPTILATLMLLSHQYPNQMSHLVIALLIAWGGTFIILLQSSLFLRLLG</sequence>
<keyword evidence="4 7" id="KW-0812">Transmembrane</keyword>
<dbReference type="GO" id="GO:0005886">
    <property type="term" value="C:plasma membrane"/>
    <property type="evidence" value="ECO:0007669"/>
    <property type="project" value="UniProtKB-SubCell"/>
</dbReference>